<keyword evidence="5" id="KW-0073">Auxin biosynthesis</keyword>
<dbReference type="SUPFAM" id="SSF54373">
    <property type="entry name" value="FAD-linked reductases, C-terminal domain"/>
    <property type="match status" value="1"/>
</dbReference>
<dbReference type="RefSeq" id="WP_207041945.1">
    <property type="nucleotide sequence ID" value="NZ_JAFLNC010000001.1"/>
</dbReference>
<evidence type="ECO:0000256" key="6">
    <source>
        <dbReference type="ARBA" id="ARBA00047321"/>
    </source>
</evidence>
<dbReference type="InterPro" id="IPR002937">
    <property type="entry name" value="Amino_oxidase"/>
</dbReference>
<gene>
    <name evidence="9" type="ORF">J0X12_02795</name>
</gene>
<evidence type="ECO:0000256" key="1">
    <source>
        <dbReference type="ARBA" id="ARBA00004814"/>
    </source>
</evidence>
<keyword evidence="10" id="KW-1185">Reference proteome</keyword>
<comment type="catalytic activity">
    <reaction evidence="6">
        <text>L-tryptophan + O2 = indole-3-acetamide + CO2 + H2O</text>
        <dbReference type="Rhea" id="RHEA:16165"/>
        <dbReference type="ChEBI" id="CHEBI:15377"/>
        <dbReference type="ChEBI" id="CHEBI:15379"/>
        <dbReference type="ChEBI" id="CHEBI:16031"/>
        <dbReference type="ChEBI" id="CHEBI:16526"/>
        <dbReference type="ChEBI" id="CHEBI:57912"/>
        <dbReference type="EC" id="1.13.12.3"/>
    </reaction>
</comment>
<reference evidence="9 10" key="1">
    <citation type="submission" date="2021-03" db="EMBL/GenBank/DDBJ databases">
        <title>Sneathiella sp. CAU 1612 isolated from Kang Won-do.</title>
        <authorList>
            <person name="Kim W."/>
        </authorList>
    </citation>
    <scope>NUCLEOTIDE SEQUENCE [LARGE SCALE GENOMIC DNA]</scope>
    <source>
        <strain evidence="9 10">CAU 1612</strain>
    </source>
</reference>
<evidence type="ECO:0000313" key="9">
    <source>
        <dbReference type="EMBL" id="MBO0332524.1"/>
    </source>
</evidence>
<dbReference type="PRINTS" id="PR00419">
    <property type="entry name" value="ADXRDTASE"/>
</dbReference>
<dbReference type="PANTHER" id="PTHR10742:SF410">
    <property type="entry name" value="LYSINE-SPECIFIC HISTONE DEMETHYLASE 2"/>
    <property type="match status" value="1"/>
</dbReference>
<dbReference type="InterPro" id="IPR050281">
    <property type="entry name" value="Flavin_monoamine_oxidase"/>
</dbReference>
<dbReference type="Gene3D" id="1.10.405.40">
    <property type="match status" value="1"/>
</dbReference>
<dbReference type="PANTHER" id="PTHR10742">
    <property type="entry name" value="FLAVIN MONOAMINE OXIDASE"/>
    <property type="match status" value="1"/>
</dbReference>
<comment type="pathway">
    <text evidence="1">Plant hormone metabolism; auxin biosynthesis.</text>
</comment>
<evidence type="ECO:0000313" key="10">
    <source>
        <dbReference type="Proteomes" id="UP000664761"/>
    </source>
</evidence>
<dbReference type="EC" id="1.13.12.3" evidence="3"/>
<sequence>MSEKKLDVSDSSESAESGLMIATVRSTSKPWCATYPGPADRNFNYRKLLDNSENGIGNASKSPIKVAIIGAGPAGLTAAHELARSGLKNIHLYEASNRYGGRFWTKTLDPDNGEEQYSAMDAGAMRMPPFIDERAKRENPNPEQRRAEIRGGCSILSYYLNKFQISTGEFPNPGSKIAKTGIYYNEGSLEPDIKTDNDEEEERFQEDHRETNQRGKGTMLIWHGDQNDPPNEKLRNVKKKWDDWGNKVKKYVRKAYPTPGWPDFWKKIVTNYYDKTFRDVVLLPVIDDDEEHQKGNFGGLGMTEEEARIFYVIGAGDGGWGSFFNLSFLYVYRTFIHGFGTDLQVIEGLFDENGNRLRGPGQNNHTFDSLGGQIATPKYLGTSTITDCLLFGEIGGQSNTPALYGNHVKGMISKEPKADGLRLFFDSPVSKIEKLENGKVKLHVKYGVDKSFNFDFASQEYDAVIVTVPTHQFGTEIEVSGFNPKDEWPYDLQAYLAQAHWEPCVKVFVELITPYWEDPECPIPQIIESETFIRDTYGVRINKGTKGKQTGILLLSYTWWRDATKLVGYEDQELINLAVKEADRMLKNCKNMGSYDISRYVKFTKDQFGNINYKGWVHHWELQKNYKGAARLYDQRTWKNTQVPMMYNQLYSKKSKLYFAGEGYHVDAGWVEPAFRTAIDSVLRIFLHNGINILTEDFNFERDYPEYDPNFDPATHKVE</sequence>
<dbReference type="InterPro" id="IPR036188">
    <property type="entry name" value="FAD/NAD-bd_sf"/>
</dbReference>
<evidence type="ECO:0000256" key="5">
    <source>
        <dbReference type="ARBA" id="ARBA00023070"/>
    </source>
</evidence>
<dbReference type="SUPFAM" id="SSF51905">
    <property type="entry name" value="FAD/NAD(P)-binding domain"/>
    <property type="match status" value="1"/>
</dbReference>
<dbReference type="Gene3D" id="3.90.660.10">
    <property type="match status" value="1"/>
</dbReference>
<accession>A0ABS3F1Y2</accession>
<organism evidence="9 10">
    <name type="scientific">Sneathiella sedimenti</name>
    <dbReference type="NCBI Taxonomy" id="2816034"/>
    <lineage>
        <taxon>Bacteria</taxon>
        <taxon>Pseudomonadati</taxon>
        <taxon>Pseudomonadota</taxon>
        <taxon>Alphaproteobacteria</taxon>
        <taxon>Sneathiellales</taxon>
        <taxon>Sneathiellaceae</taxon>
        <taxon>Sneathiella</taxon>
    </lineage>
</organism>
<dbReference type="Proteomes" id="UP000664761">
    <property type="component" value="Unassembled WGS sequence"/>
</dbReference>
<evidence type="ECO:0000256" key="7">
    <source>
        <dbReference type="SAM" id="MobiDB-lite"/>
    </source>
</evidence>
<comment type="similarity">
    <text evidence="2">Belongs to the tryptophan 2-monooxygenase family.</text>
</comment>
<dbReference type="EMBL" id="JAFLNC010000001">
    <property type="protein sequence ID" value="MBO0332524.1"/>
    <property type="molecule type" value="Genomic_DNA"/>
</dbReference>
<dbReference type="Gene3D" id="3.50.50.60">
    <property type="entry name" value="FAD/NAD(P)-binding domain"/>
    <property type="match status" value="2"/>
</dbReference>
<evidence type="ECO:0000256" key="2">
    <source>
        <dbReference type="ARBA" id="ARBA00005833"/>
    </source>
</evidence>
<proteinExistence type="inferred from homology"/>
<protein>
    <recommendedName>
        <fullName evidence="4">Tryptophan 2-monooxygenase</fullName>
        <ecNumber evidence="3">1.13.12.3</ecNumber>
    </recommendedName>
</protein>
<comment type="caution">
    <text evidence="9">The sequence shown here is derived from an EMBL/GenBank/DDBJ whole genome shotgun (WGS) entry which is preliminary data.</text>
</comment>
<evidence type="ECO:0000256" key="3">
    <source>
        <dbReference type="ARBA" id="ARBA00012535"/>
    </source>
</evidence>
<dbReference type="Pfam" id="PF01593">
    <property type="entry name" value="Amino_oxidase"/>
    <property type="match status" value="2"/>
</dbReference>
<feature type="region of interest" description="Disordered" evidence="7">
    <location>
        <begin position="188"/>
        <end position="213"/>
    </location>
</feature>
<name>A0ABS3F1Y2_9PROT</name>
<evidence type="ECO:0000256" key="4">
    <source>
        <dbReference type="ARBA" id="ARBA00017871"/>
    </source>
</evidence>
<feature type="domain" description="Amine oxidase" evidence="8">
    <location>
        <begin position="306"/>
        <end position="680"/>
    </location>
</feature>
<feature type="domain" description="Amine oxidase" evidence="8">
    <location>
        <begin position="74"/>
        <end position="129"/>
    </location>
</feature>
<evidence type="ECO:0000259" key="8">
    <source>
        <dbReference type="Pfam" id="PF01593"/>
    </source>
</evidence>